<dbReference type="AlphaFoldDB" id="A0A147J152"/>
<feature type="domain" description="N-acetyltransferase" evidence="1">
    <location>
        <begin position="103"/>
        <end position="236"/>
    </location>
</feature>
<protein>
    <recommendedName>
        <fullName evidence="1">N-acetyltransferase domain-containing protein</fullName>
    </recommendedName>
</protein>
<dbReference type="Pfam" id="PF00583">
    <property type="entry name" value="Acetyltransf_1"/>
    <property type="match status" value="1"/>
</dbReference>
<dbReference type="RefSeq" id="WP_082669950.1">
    <property type="nucleotide sequence ID" value="NZ_LDTE01000021.1"/>
</dbReference>
<dbReference type="Proteomes" id="UP000074072">
    <property type="component" value="Unassembled WGS sequence"/>
</dbReference>
<sequence length="236" mass="26007">MTNFPKPVLDYWHDSFSGESNSTWVVSEKLNPKRPAMMLEGMDGSVRTVLRPELVDRIGPNAADVMSIGDIQDQWARSGVSLHDPDYLFYLPADTHVVPGRLTAARRLTIEDRAAFEVFQADASEQDRDDAFVETDHWAVFGCFVGDRLVSAASACLWENAPVADLGVLTLPHVRGRGFARAVILTISDFSRGEGYEPQYRCQLDNLPSLALAKSCGFALFGKWIVASDVPDQTAA</sequence>
<evidence type="ECO:0000259" key="1">
    <source>
        <dbReference type="PROSITE" id="PS51186"/>
    </source>
</evidence>
<evidence type="ECO:0000313" key="3">
    <source>
        <dbReference type="Proteomes" id="UP000074072"/>
    </source>
</evidence>
<proteinExistence type="predicted"/>
<dbReference type="SUPFAM" id="SSF55729">
    <property type="entry name" value="Acyl-CoA N-acyltransferases (Nat)"/>
    <property type="match status" value="1"/>
</dbReference>
<dbReference type="GO" id="GO:0016747">
    <property type="term" value="F:acyltransferase activity, transferring groups other than amino-acyl groups"/>
    <property type="evidence" value="ECO:0007669"/>
    <property type="project" value="InterPro"/>
</dbReference>
<organism evidence="2 3">
    <name type="scientific">Sphingomonas sanguinis</name>
    <dbReference type="NCBI Taxonomy" id="33051"/>
    <lineage>
        <taxon>Bacteria</taxon>
        <taxon>Pseudomonadati</taxon>
        <taxon>Pseudomonadota</taxon>
        <taxon>Alphaproteobacteria</taxon>
        <taxon>Sphingomonadales</taxon>
        <taxon>Sphingomonadaceae</taxon>
        <taxon>Sphingomonas</taxon>
    </lineage>
</organism>
<dbReference type="InterPro" id="IPR016181">
    <property type="entry name" value="Acyl_CoA_acyltransferase"/>
</dbReference>
<reference evidence="2 3" key="1">
    <citation type="journal article" date="2016" name="Front. Microbiol.">
        <title>Genomic Resource of Rice Seed Associated Bacteria.</title>
        <authorList>
            <person name="Midha S."/>
            <person name="Bansal K."/>
            <person name="Sharma S."/>
            <person name="Kumar N."/>
            <person name="Patil P.P."/>
            <person name="Chaudhry V."/>
            <person name="Patil P.B."/>
        </authorList>
    </citation>
    <scope>NUCLEOTIDE SEQUENCE [LARGE SCALE GENOMIC DNA]</scope>
    <source>
        <strain evidence="2 3">SB4</strain>
    </source>
</reference>
<dbReference type="InterPro" id="IPR000182">
    <property type="entry name" value="GNAT_dom"/>
</dbReference>
<name>A0A147J152_9SPHN</name>
<accession>A0A147J152</accession>
<comment type="caution">
    <text evidence="2">The sequence shown here is derived from an EMBL/GenBank/DDBJ whole genome shotgun (WGS) entry which is preliminary data.</text>
</comment>
<dbReference type="Gene3D" id="3.40.630.30">
    <property type="match status" value="1"/>
</dbReference>
<evidence type="ECO:0000313" key="2">
    <source>
        <dbReference type="EMBL" id="KTW02066.1"/>
    </source>
</evidence>
<dbReference type="EMBL" id="LDTE01000021">
    <property type="protein sequence ID" value="KTW02066.1"/>
    <property type="molecule type" value="Genomic_DNA"/>
</dbReference>
<dbReference type="PATRIC" id="fig|33051.4.peg.1483"/>
<dbReference type="PROSITE" id="PS51186">
    <property type="entry name" value="GNAT"/>
    <property type="match status" value="1"/>
</dbReference>
<gene>
    <name evidence="2" type="ORF">SB4_04330</name>
</gene>